<dbReference type="RefSeq" id="XP_005769971.1">
    <property type="nucleotide sequence ID" value="XM_005769914.1"/>
</dbReference>
<sequence length="94" mass="9853">MAAATGAALGALPPSALPPTRKLLAVGYCACVQMCVALILRVRTGDERAPPFQLLHIVLPFLASFLAAHAASRSSVGQNVARRGYSMRLACDEC</sequence>
<dbReference type="AlphaFoldDB" id="A0A0D3J207"/>
<proteinExistence type="predicted"/>
<reference evidence="2" key="1">
    <citation type="journal article" date="2013" name="Nature">
        <title>Pan genome of the phytoplankton Emiliania underpins its global distribution.</title>
        <authorList>
            <person name="Read B.A."/>
            <person name="Kegel J."/>
            <person name="Klute M.J."/>
            <person name="Kuo A."/>
            <person name="Lefebvre S.C."/>
            <person name="Maumus F."/>
            <person name="Mayer C."/>
            <person name="Miller J."/>
            <person name="Monier A."/>
            <person name="Salamov A."/>
            <person name="Young J."/>
            <person name="Aguilar M."/>
            <person name="Claverie J.M."/>
            <person name="Frickenhaus S."/>
            <person name="Gonzalez K."/>
            <person name="Herman E.K."/>
            <person name="Lin Y.C."/>
            <person name="Napier J."/>
            <person name="Ogata H."/>
            <person name="Sarno A.F."/>
            <person name="Shmutz J."/>
            <person name="Schroeder D."/>
            <person name="de Vargas C."/>
            <person name="Verret F."/>
            <person name="von Dassow P."/>
            <person name="Valentin K."/>
            <person name="Van de Peer Y."/>
            <person name="Wheeler G."/>
            <person name="Dacks J.B."/>
            <person name="Delwiche C.F."/>
            <person name="Dyhrman S.T."/>
            <person name="Glockner G."/>
            <person name="John U."/>
            <person name="Richards T."/>
            <person name="Worden A.Z."/>
            <person name="Zhang X."/>
            <person name="Grigoriev I.V."/>
            <person name="Allen A.E."/>
            <person name="Bidle K."/>
            <person name="Borodovsky M."/>
            <person name="Bowler C."/>
            <person name="Brownlee C."/>
            <person name="Cock J.M."/>
            <person name="Elias M."/>
            <person name="Gladyshev V.N."/>
            <person name="Groth M."/>
            <person name="Guda C."/>
            <person name="Hadaegh A."/>
            <person name="Iglesias-Rodriguez M.D."/>
            <person name="Jenkins J."/>
            <person name="Jones B.M."/>
            <person name="Lawson T."/>
            <person name="Leese F."/>
            <person name="Lindquist E."/>
            <person name="Lobanov A."/>
            <person name="Lomsadze A."/>
            <person name="Malik S.B."/>
            <person name="Marsh M.E."/>
            <person name="Mackinder L."/>
            <person name="Mock T."/>
            <person name="Mueller-Roeber B."/>
            <person name="Pagarete A."/>
            <person name="Parker M."/>
            <person name="Probert I."/>
            <person name="Quesneville H."/>
            <person name="Raines C."/>
            <person name="Rensing S.A."/>
            <person name="Riano-Pachon D.M."/>
            <person name="Richier S."/>
            <person name="Rokitta S."/>
            <person name="Shiraiwa Y."/>
            <person name="Soanes D.M."/>
            <person name="van der Giezen M."/>
            <person name="Wahlund T.M."/>
            <person name="Williams B."/>
            <person name="Wilson W."/>
            <person name="Wolfe G."/>
            <person name="Wurch L.L."/>
        </authorList>
    </citation>
    <scope>NUCLEOTIDE SEQUENCE</scope>
</reference>
<dbReference type="EnsemblProtists" id="EOD17542">
    <property type="protein sequence ID" value="EOD17542"/>
    <property type="gene ID" value="EMIHUDRAFT_369969"/>
</dbReference>
<accession>A0A0D3J207</accession>
<evidence type="ECO:0000313" key="2">
    <source>
        <dbReference type="Proteomes" id="UP000013827"/>
    </source>
</evidence>
<dbReference type="KEGG" id="ehx:EMIHUDRAFT_369969"/>
<dbReference type="GeneID" id="17263692"/>
<dbReference type="PaxDb" id="2903-EOD17542"/>
<protein>
    <submittedName>
        <fullName evidence="1">Uncharacterized protein</fullName>
    </submittedName>
</protein>
<organism evidence="1 2">
    <name type="scientific">Emiliania huxleyi (strain CCMP1516)</name>
    <dbReference type="NCBI Taxonomy" id="280463"/>
    <lineage>
        <taxon>Eukaryota</taxon>
        <taxon>Haptista</taxon>
        <taxon>Haptophyta</taxon>
        <taxon>Prymnesiophyceae</taxon>
        <taxon>Isochrysidales</taxon>
        <taxon>Noelaerhabdaceae</taxon>
        <taxon>Emiliania</taxon>
    </lineage>
</organism>
<keyword evidence="2" id="KW-1185">Reference proteome</keyword>
<dbReference type="Proteomes" id="UP000013827">
    <property type="component" value="Unassembled WGS sequence"/>
</dbReference>
<name>A0A0D3J207_EMIH1</name>
<evidence type="ECO:0000313" key="1">
    <source>
        <dbReference type="EnsemblProtists" id="EOD17542"/>
    </source>
</evidence>
<reference evidence="1" key="2">
    <citation type="submission" date="2024-10" db="UniProtKB">
        <authorList>
            <consortium name="EnsemblProtists"/>
        </authorList>
    </citation>
    <scope>IDENTIFICATION</scope>
</reference>
<dbReference type="HOGENOM" id="CLU_2390634_0_0_1"/>